<protein>
    <recommendedName>
        <fullName evidence="1">Reverse transcriptase domain-containing protein</fullName>
    </recommendedName>
</protein>
<gene>
    <name evidence="2" type="ORF">Sangu_2904000</name>
</gene>
<comment type="caution">
    <text evidence="2">The sequence shown here is derived from an EMBL/GenBank/DDBJ whole genome shotgun (WGS) entry which is preliminary data.</text>
</comment>
<reference evidence="2" key="1">
    <citation type="submission" date="2020-06" db="EMBL/GenBank/DDBJ databases">
        <authorList>
            <person name="Li T."/>
            <person name="Hu X."/>
            <person name="Zhang T."/>
            <person name="Song X."/>
            <person name="Zhang H."/>
            <person name="Dai N."/>
            <person name="Sheng W."/>
            <person name="Hou X."/>
            <person name="Wei L."/>
        </authorList>
    </citation>
    <scope>NUCLEOTIDE SEQUENCE</scope>
    <source>
        <strain evidence="2">G01</strain>
        <tissue evidence="2">Leaf</tissue>
    </source>
</reference>
<evidence type="ECO:0000313" key="2">
    <source>
        <dbReference type="EMBL" id="KAL0283220.1"/>
    </source>
</evidence>
<dbReference type="CDD" id="cd01650">
    <property type="entry name" value="RT_nLTR_like"/>
    <property type="match status" value="1"/>
</dbReference>
<proteinExistence type="predicted"/>
<sequence length="185" mass="21225">MRKGFTTTTISLIPKIANPACWSEYRPIRLCNVMNKICMKLMTIRLGCVLPKVLSLSQSGFVPGQLLSDNILLAQELHSLEFHRPEANVVFKLDMAKAYDRVSWEFLHQVLRQKRFLQRWIGLVANAVTHCWFLVLVNDEHAGFSHSTHGLRLGNPLSPTLFVLAPDYLSQRLDQLFAAHPMMYY</sequence>
<evidence type="ECO:0000259" key="1">
    <source>
        <dbReference type="PROSITE" id="PS50878"/>
    </source>
</evidence>
<accession>A0AAW2IMI9</accession>
<organism evidence="2">
    <name type="scientific">Sesamum angustifolium</name>
    <dbReference type="NCBI Taxonomy" id="2727405"/>
    <lineage>
        <taxon>Eukaryota</taxon>
        <taxon>Viridiplantae</taxon>
        <taxon>Streptophyta</taxon>
        <taxon>Embryophyta</taxon>
        <taxon>Tracheophyta</taxon>
        <taxon>Spermatophyta</taxon>
        <taxon>Magnoliopsida</taxon>
        <taxon>eudicotyledons</taxon>
        <taxon>Gunneridae</taxon>
        <taxon>Pentapetalae</taxon>
        <taxon>asterids</taxon>
        <taxon>lamiids</taxon>
        <taxon>Lamiales</taxon>
        <taxon>Pedaliaceae</taxon>
        <taxon>Sesamum</taxon>
    </lineage>
</organism>
<feature type="domain" description="Reverse transcriptase" evidence="1">
    <location>
        <begin position="1"/>
        <end position="185"/>
    </location>
</feature>
<dbReference type="PROSITE" id="PS50878">
    <property type="entry name" value="RT_POL"/>
    <property type="match status" value="1"/>
</dbReference>
<reference evidence="2" key="2">
    <citation type="journal article" date="2024" name="Plant">
        <title>Genomic evolution and insights into agronomic trait innovations of Sesamum species.</title>
        <authorList>
            <person name="Miao H."/>
            <person name="Wang L."/>
            <person name="Qu L."/>
            <person name="Liu H."/>
            <person name="Sun Y."/>
            <person name="Le M."/>
            <person name="Wang Q."/>
            <person name="Wei S."/>
            <person name="Zheng Y."/>
            <person name="Lin W."/>
            <person name="Duan Y."/>
            <person name="Cao H."/>
            <person name="Xiong S."/>
            <person name="Wang X."/>
            <person name="Wei L."/>
            <person name="Li C."/>
            <person name="Ma Q."/>
            <person name="Ju M."/>
            <person name="Zhao R."/>
            <person name="Li G."/>
            <person name="Mu C."/>
            <person name="Tian Q."/>
            <person name="Mei H."/>
            <person name="Zhang T."/>
            <person name="Gao T."/>
            <person name="Zhang H."/>
        </authorList>
    </citation>
    <scope>NUCLEOTIDE SEQUENCE</scope>
    <source>
        <strain evidence="2">G01</strain>
    </source>
</reference>
<name>A0AAW2IMI9_9LAMI</name>
<dbReference type="InterPro" id="IPR000477">
    <property type="entry name" value="RT_dom"/>
</dbReference>
<dbReference type="EMBL" id="JACGWK010001741">
    <property type="protein sequence ID" value="KAL0283220.1"/>
    <property type="molecule type" value="Genomic_DNA"/>
</dbReference>
<dbReference type="Pfam" id="PF00078">
    <property type="entry name" value="RVT_1"/>
    <property type="match status" value="1"/>
</dbReference>
<dbReference type="PANTHER" id="PTHR46890">
    <property type="entry name" value="NON-LTR RETROLELEMENT REVERSE TRANSCRIPTASE-LIKE PROTEIN-RELATED"/>
    <property type="match status" value="1"/>
</dbReference>
<dbReference type="InterPro" id="IPR052343">
    <property type="entry name" value="Retrotransposon-Effector_Assoc"/>
</dbReference>
<dbReference type="PANTHER" id="PTHR46890:SF48">
    <property type="entry name" value="RNA-DIRECTED DNA POLYMERASE"/>
    <property type="match status" value="1"/>
</dbReference>
<dbReference type="AlphaFoldDB" id="A0AAW2IMI9"/>